<dbReference type="PROSITE" id="PS51257">
    <property type="entry name" value="PROKAR_LIPOPROTEIN"/>
    <property type="match status" value="1"/>
</dbReference>
<keyword evidence="3 5" id="KW-0732">Signal</keyword>
<accession>A0ABW0NNU5</accession>
<comment type="caution">
    <text evidence="7">The sequence shown here is derived from an EMBL/GenBank/DDBJ whole genome shotgun (WGS) entry which is preliminary data.</text>
</comment>
<dbReference type="Gene3D" id="3.40.50.2300">
    <property type="match status" value="2"/>
</dbReference>
<keyword evidence="8" id="KW-1185">Reference proteome</keyword>
<reference evidence="8" key="1">
    <citation type="journal article" date="2019" name="Int. J. Syst. Evol. Microbiol.">
        <title>The Global Catalogue of Microorganisms (GCM) 10K type strain sequencing project: providing services to taxonomists for standard genome sequencing and annotation.</title>
        <authorList>
            <consortium name="The Broad Institute Genomics Platform"/>
            <consortium name="The Broad Institute Genome Sequencing Center for Infectious Disease"/>
            <person name="Wu L."/>
            <person name="Ma J."/>
        </authorList>
    </citation>
    <scope>NUCLEOTIDE SEQUENCE [LARGE SCALE GENOMIC DNA]</scope>
    <source>
        <strain evidence="8">CGMCC 4.6997</strain>
    </source>
</reference>
<evidence type="ECO:0000256" key="1">
    <source>
        <dbReference type="ARBA" id="ARBA00010062"/>
    </source>
</evidence>
<protein>
    <submittedName>
        <fullName evidence="7">Amino acid ABC transporter substrate-binding protein</fullName>
    </submittedName>
</protein>
<gene>
    <name evidence="7" type="ORF">ACFPJ4_01215</name>
</gene>
<dbReference type="RefSeq" id="WP_386738462.1">
    <property type="nucleotide sequence ID" value="NZ_JBHSMG010000001.1"/>
</dbReference>
<evidence type="ECO:0000256" key="5">
    <source>
        <dbReference type="SAM" id="SignalP"/>
    </source>
</evidence>
<evidence type="ECO:0000313" key="7">
    <source>
        <dbReference type="EMBL" id="MFC5500852.1"/>
    </source>
</evidence>
<dbReference type="InterPro" id="IPR000709">
    <property type="entry name" value="Leu_Ile_Val-bd"/>
</dbReference>
<dbReference type="SUPFAM" id="SSF53822">
    <property type="entry name" value="Periplasmic binding protein-like I"/>
    <property type="match status" value="1"/>
</dbReference>
<organism evidence="7 8">
    <name type="scientific">Lysinimonas soli</name>
    <dbReference type="NCBI Taxonomy" id="1074233"/>
    <lineage>
        <taxon>Bacteria</taxon>
        <taxon>Bacillati</taxon>
        <taxon>Actinomycetota</taxon>
        <taxon>Actinomycetes</taxon>
        <taxon>Micrococcales</taxon>
        <taxon>Microbacteriaceae</taxon>
        <taxon>Lysinimonas</taxon>
    </lineage>
</organism>
<sequence length="408" mass="42863">MKIRQWRRSVLAAVAITATLVSISACSSSATTTSSSGPITIGMSLPLTGPVADVALGGYQGYQQWAADVNASGGLLGRKIQLKVLDDGFSESAVVTNYTKLISQDKVDLLLGTFSSLLNGPASAVAARQNMVYVEPSGGNEALFTRGFKNLFFAQPATTATLPDQFVAYIKSLSTNERPKTAAYLAQDDPATGPAVDTFQKKLEALGVKTVYKDVYSPDTSSFDPIASAVVQGKPELIIHGAIADDGISFIRSLQKLNYSPKLFFQTGTPSGPGFAEGIGATNTEGIFTAVGWSAAASYPGNAEFVAAYTKKFGSAPTEDAANSYTAGQVLAAAVKAVGSIADQKALSSWLHSHTVDTIVGPLKWDKTGVPLGTLLLAQWQNDKLEILRPQPAATTKTVVFPKPAWQG</sequence>
<dbReference type="CDD" id="cd06338">
    <property type="entry name" value="PBP1_ABC_ligand_binding-like"/>
    <property type="match status" value="1"/>
</dbReference>
<feature type="signal peptide" evidence="5">
    <location>
        <begin position="1"/>
        <end position="30"/>
    </location>
</feature>
<evidence type="ECO:0000259" key="6">
    <source>
        <dbReference type="Pfam" id="PF13458"/>
    </source>
</evidence>
<feature type="chain" id="PRO_5045535400" evidence="5">
    <location>
        <begin position="31"/>
        <end position="408"/>
    </location>
</feature>
<proteinExistence type="inferred from homology"/>
<dbReference type="InterPro" id="IPR028081">
    <property type="entry name" value="Leu-bd"/>
</dbReference>
<dbReference type="PRINTS" id="PR00337">
    <property type="entry name" value="LEUILEVALBP"/>
</dbReference>
<keyword evidence="4" id="KW-0029">Amino-acid transport</keyword>
<dbReference type="InterPro" id="IPR028082">
    <property type="entry name" value="Peripla_BP_I"/>
</dbReference>
<dbReference type="InterPro" id="IPR051010">
    <property type="entry name" value="BCAA_transport"/>
</dbReference>
<dbReference type="Pfam" id="PF13458">
    <property type="entry name" value="Peripla_BP_6"/>
    <property type="match status" value="1"/>
</dbReference>
<dbReference type="PANTHER" id="PTHR30483">
    <property type="entry name" value="LEUCINE-SPECIFIC-BINDING PROTEIN"/>
    <property type="match status" value="1"/>
</dbReference>
<keyword evidence="2" id="KW-0813">Transport</keyword>
<evidence type="ECO:0000313" key="8">
    <source>
        <dbReference type="Proteomes" id="UP001596039"/>
    </source>
</evidence>
<comment type="similarity">
    <text evidence="1">Belongs to the leucine-binding protein family.</text>
</comment>
<evidence type="ECO:0000256" key="2">
    <source>
        <dbReference type="ARBA" id="ARBA00022448"/>
    </source>
</evidence>
<dbReference type="Proteomes" id="UP001596039">
    <property type="component" value="Unassembled WGS sequence"/>
</dbReference>
<evidence type="ECO:0000256" key="4">
    <source>
        <dbReference type="ARBA" id="ARBA00022970"/>
    </source>
</evidence>
<dbReference type="EMBL" id="JBHSMG010000001">
    <property type="protein sequence ID" value="MFC5500852.1"/>
    <property type="molecule type" value="Genomic_DNA"/>
</dbReference>
<feature type="domain" description="Leucine-binding protein" evidence="6">
    <location>
        <begin position="38"/>
        <end position="383"/>
    </location>
</feature>
<evidence type="ECO:0000256" key="3">
    <source>
        <dbReference type="ARBA" id="ARBA00022729"/>
    </source>
</evidence>
<name>A0ABW0NNU5_9MICO</name>